<evidence type="ECO:0000256" key="1">
    <source>
        <dbReference type="ARBA" id="ARBA00012162"/>
    </source>
</evidence>
<dbReference type="NCBIfam" id="TIGR01469">
    <property type="entry name" value="cobA_cysG_Cterm"/>
    <property type="match status" value="1"/>
</dbReference>
<dbReference type="GO" id="GO:0004851">
    <property type="term" value="F:uroporphyrin-III C-methyltransferase activity"/>
    <property type="evidence" value="ECO:0007669"/>
    <property type="project" value="UniProtKB-EC"/>
</dbReference>
<dbReference type="GO" id="GO:0032259">
    <property type="term" value="P:methylation"/>
    <property type="evidence" value="ECO:0007669"/>
    <property type="project" value="UniProtKB-KW"/>
</dbReference>
<dbReference type="InterPro" id="IPR006366">
    <property type="entry name" value="CobA/CysG_C"/>
</dbReference>
<dbReference type="SUPFAM" id="SSF53790">
    <property type="entry name" value="Tetrapyrrole methylase"/>
    <property type="match status" value="1"/>
</dbReference>
<organism evidence="7">
    <name type="scientific">hydrothermal vent metagenome</name>
    <dbReference type="NCBI Taxonomy" id="652676"/>
    <lineage>
        <taxon>unclassified sequences</taxon>
        <taxon>metagenomes</taxon>
        <taxon>ecological metagenomes</taxon>
    </lineage>
</organism>
<dbReference type="EMBL" id="UOER01000641">
    <property type="protein sequence ID" value="VAW26834.1"/>
    <property type="molecule type" value="Genomic_DNA"/>
</dbReference>
<keyword evidence="3 7" id="KW-0808">Transferase</keyword>
<gene>
    <name evidence="7" type="ORF">MNBD_BACTEROID04-1608</name>
</gene>
<dbReference type="InterPro" id="IPR003043">
    <property type="entry name" value="Uropor_MeTrfase_CS"/>
</dbReference>
<dbReference type="Gene3D" id="3.30.950.10">
    <property type="entry name" value="Methyltransferase, Cobalt-precorrin-4 Transmethylase, Domain 2"/>
    <property type="match status" value="1"/>
</dbReference>
<dbReference type="Gene3D" id="3.40.1010.10">
    <property type="entry name" value="Cobalt-precorrin-4 Transmethylase, Domain 1"/>
    <property type="match status" value="1"/>
</dbReference>
<evidence type="ECO:0000259" key="6">
    <source>
        <dbReference type="Pfam" id="PF00590"/>
    </source>
</evidence>
<keyword evidence="5" id="KW-0627">Porphyrin biosynthesis</keyword>
<dbReference type="InterPro" id="IPR000878">
    <property type="entry name" value="4pyrrol_Mease"/>
</dbReference>
<accession>A0A3B0V3Y1</accession>
<dbReference type="FunFam" id="3.40.1010.10:FF:000001">
    <property type="entry name" value="Siroheme synthase"/>
    <property type="match status" value="1"/>
</dbReference>
<sequence>MKTISKPKVTLIGAGPGDPDLITVKGVKALEAATVVLYDALISRELLKYAHNAIKIFVGKRRGSHSHSQNEINKLIVENAFQHKNVVRLKGGDSFVFGRGAEEIEYIESFGIETEVISGISSAMAVPSSQGIPLTKRGVSESFWVITGATSESKLSHDLYLAAQSTATVVILMGMNNLKKIISIFKQFKKGNFPVAIIQNGTTKNEKLGLGTINSILDVVKENKLSSPAVIVLGEVIKESTKLRSFYEKINIEHF</sequence>
<dbReference type="GO" id="GO:0019354">
    <property type="term" value="P:siroheme biosynthetic process"/>
    <property type="evidence" value="ECO:0007669"/>
    <property type="project" value="InterPro"/>
</dbReference>
<protein>
    <recommendedName>
        <fullName evidence="1">uroporphyrinogen-III C-methyltransferase</fullName>
        <ecNumber evidence="1">2.1.1.107</ecNumber>
    </recommendedName>
</protein>
<evidence type="ECO:0000256" key="2">
    <source>
        <dbReference type="ARBA" id="ARBA00022603"/>
    </source>
</evidence>
<dbReference type="NCBIfam" id="NF004790">
    <property type="entry name" value="PRK06136.1"/>
    <property type="match status" value="1"/>
</dbReference>
<dbReference type="CDD" id="cd11642">
    <property type="entry name" value="SUMT"/>
    <property type="match status" value="1"/>
</dbReference>
<proteinExistence type="predicted"/>
<keyword evidence="2 7" id="KW-0489">Methyltransferase</keyword>
<dbReference type="EC" id="2.1.1.107" evidence="1"/>
<keyword evidence="4" id="KW-0949">S-adenosyl-L-methionine</keyword>
<dbReference type="InterPro" id="IPR014777">
    <property type="entry name" value="4pyrrole_Mease_sub1"/>
</dbReference>
<dbReference type="Pfam" id="PF00590">
    <property type="entry name" value="TP_methylase"/>
    <property type="match status" value="1"/>
</dbReference>
<dbReference type="InterPro" id="IPR035996">
    <property type="entry name" value="4pyrrol_Methylase_sf"/>
</dbReference>
<reference evidence="7" key="1">
    <citation type="submission" date="2018-06" db="EMBL/GenBank/DDBJ databases">
        <authorList>
            <person name="Zhirakovskaya E."/>
        </authorList>
    </citation>
    <scope>NUCLEOTIDE SEQUENCE</scope>
</reference>
<dbReference type="AlphaFoldDB" id="A0A3B0V3Y1"/>
<dbReference type="InterPro" id="IPR050161">
    <property type="entry name" value="Siro_Cobalamin_biosynth"/>
</dbReference>
<dbReference type="PANTHER" id="PTHR45790:SF3">
    <property type="entry name" value="S-ADENOSYL-L-METHIONINE-DEPENDENT UROPORPHYRINOGEN III METHYLTRANSFERASE, CHLOROPLASTIC"/>
    <property type="match status" value="1"/>
</dbReference>
<feature type="domain" description="Tetrapyrrole methylase" evidence="6">
    <location>
        <begin position="8"/>
        <end position="215"/>
    </location>
</feature>
<evidence type="ECO:0000256" key="3">
    <source>
        <dbReference type="ARBA" id="ARBA00022679"/>
    </source>
</evidence>
<dbReference type="PROSITE" id="PS00839">
    <property type="entry name" value="SUMT_1"/>
    <property type="match status" value="1"/>
</dbReference>
<dbReference type="PANTHER" id="PTHR45790">
    <property type="entry name" value="SIROHEME SYNTHASE-RELATED"/>
    <property type="match status" value="1"/>
</dbReference>
<name>A0A3B0V3Y1_9ZZZZ</name>
<evidence type="ECO:0000313" key="7">
    <source>
        <dbReference type="EMBL" id="VAW26834.1"/>
    </source>
</evidence>
<dbReference type="InterPro" id="IPR014776">
    <property type="entry name" value="4pyrrole_Mease_sub2"/>
</dbReference>
<evidence type="ECO:0000256" key="5">
    <source>
        <dbReference type="ARBA" id="ARBA00023244"/>
    </source>
</evidence>
<evidence type="ECO:0000256" key="4">
    <source>
        <dbReference type="ARBA" id="ARBA00022691"/>
    </source>
</evidence>